<dbReference type="PANTHER" id="PTHR43427:SF6">
    <property type="entry name" value="CHLORIDE CHANNEL PROTEIN CLC-E"/>
    <property type="match status" value="1"/>
</dbReference>
<dbReference type="Gene3D" id="1.10.3080.10">
    <property type="entry name" value="Clc chloride channel"/>
    <property type="match status" value="1"/>
</dbReference>
<dbReference type="RefSeq" id="WP_036311432.1">
    <property type="nucleotide sequence ID" value="NZ_JRQD01000001.1"/>
</dbReference>
<dbReference type="GO" id="GO:0034707">
    <property type="term" value="C:chloride channel complex"/>
    <property type="evidence" value="ECO:0007669"/>
    <property type="project" value="UniProtKB-KW"/>
</dbReference>
<dbReference type="InterPro" id="IPR014743">
    <property type="entry name" value="Cl-channel_core"/>
</dbReference>
<keyword evidence="6 10" id="KW-0472">Membrane</keyword>
<organism evidence="11 12">
    <name type="scientific">Methylophaga thiooxydans</name>
    <dbReference type="NCBI Taxonomy" id="392484"/>
    <lineage>
        <taxon>Bacteria</taxon>
        <taxon>Pseudomonadati</taxon>
        <taxon>Pseudomonadota</taxon>
        <taxon>Gammaproteobacteria</taxon>
        <taxon>Thiotrichales</taxon>
        <taxon>Piscirickettsiaceae</taxon>
        <taxon>Methylophaga</taxon>
    </lineage>
</organism>
<feature type="transmembrane region" description="Helical" evidence="10">
    <location>
        <begin position="303"/>
        <end position="325"/>
    </location>
</feature>
<sequence length="577" mass="62538">MLEKIRQYFIFGDSAAKLYGLAILTGLLASLIIIALRLFIDYGQIVLFPSGVVDDFANLSWHWIVGLPIVGGLLIGLLLTGLKPEERNTGVVHVIERLTSHEGRLPWQNAIRQFIGASIALMTGHSVGREGPSVHLGAASGSQLASFLDLPNNSVRILVACGSAAAIAASFNTPIAGVIFAMEVIMMEYHIASFLPIILASVTGTVISRVTFGETAVFANLSADMQSLWEIPYIVLMGVVIGGLATLFIRSLDFFSQLFKQRPFWLRTTFAGVLVGLAGLFMPDVMGMSYNAISGISMNQIALSALLMLMLLKLFLSTACVGLGIPGGLIGPTLVVGASAGAALGVIGASFFPDLSSSMTFYAVIGMCAMMGATLKAPLAALMAMLELTGNPNIILPGMLAIVFSSLVNHDYFKQDALFLKLLRTRGLDFRNDPVTQTLRRISVANAMQRNFIIMSRHISTQAAVHALDSNPDWVLIKEDREPVALMPAGDLARAVSTEEQEEMDLMQIPANRRNVHKISLHTSLHEAVQSLESHHVEALYVTRMTAPMIERTYGILTRETIESHYQLPYAVTVKHQ</sequence>
<feature type="transmembrane region" description="Helical" evidence="10">
    <location>
        <begin position="331"/>
        <end position="352"/>
    </location>
</feature>
<dbReference type="InterPro" id="IPR001807">
    <property type="entry name" value="ClC"/>
</dbReference>
<dbReference type="InterPro" id="IPR050368">
    <property type="entry name" value="ClC-type_chloride_channel"/>
</dbReference>
<dbReference type="Gene3D" id="3.10.580.10">
    <property type="entry name" value="CBS-domain"/>
    <property type="match status" value="1"/>
</dbReference>
<accession>A0A0A0BJC4</accession>
<dbReference type="Proteomes" id="UP000029999">
    <property type="component" value="Unassembled WGS sequence"/>
</dbReference>
<dbReference type="SUPFAM" id="SSF54631">
    <property type="entry name" value="CBS-domain pair"/>
    <property type="match status" value="1"/>
</dbReference>
<evidence type="ECO:0000256" key="7">
    <source>
        <dbReference type="ARBA" id="ARBA00023173"/>
    </source>
</evidence>
<feature type="transmembrane region" description="Helical" evidence="10">
    <location>
        <begin position="60"/>
        <end position="79"/>
    </location>
</feature>
<feature type="transmembrane region" description="Helical" evidence="10">
    <location>
        <begin position="394"/>
        <end position="413"/>
    </location>
</feature>
<dbReference type="PRINTS" id="PR00762">
    <property type="entry name" value="CLCHANNEL"/>
</dbReference>
<evidence type="ECO:0000256" key="10">
    <source>
        <dbReference type="SAM" id="Phobius"/>
    </source>
</evidence>
<protein>
    <submittedName>
        <fullName evidence="11">Chloride channel protein EriC</fullName>
    </submittedName>
</protein>
<feature type="transmembrane region" description="Helical" evidence="10">
    <location>
        <begin position="21"/>
        <end position="40"/>
    </location>
</feature>
<keyword evidence="9" id="KW-0407">Ion channel</keyword>
<dbReference type="Pfam" id="PF00654">
    <property type="entry name" value="Voltage_CLC"/>
    <property type="match status" value="1"/>
</dbReference>
<keyword evidence="2" id="KW-0813">Transport</keyword>
<comment type="caution">
    <text evidence="11">The sequence shown here is derived from an EMBL/GenBank/DDBJ whole genome shotgun (WGS) entry which is preliminary data.</text>
</comment>
<feature type="transmembrane region" description="Helical" evidence="10">
    <location>
        <begin position="359"/>
        <end position="382"/>
    </location>
</feature>
<feature type="transmembrane region" description="Helical" evidence="10">
    <location>
        <begin position="233"/>
        <end position="252"/>
    </location>
</feature>
<evidence type="ECO:0000313" key="11">
    <source>
        <dbReference type="EMBL" id="KGM07985.1"/>
    </source>
</evidence>
<feature type="transmembrane region" description="Helical" evidence="10">
    <location>
        <begin position="194"/>
        <end position="212"/>
    </location>
</feature>
<keyword evidence="8" id="KW-0868">Chloride</keyword>
<dbReference type="EMBL" id="JRQD01000001">
    <property type="protein sequence ID" value="KGM07985.1"/>
    <property type="molecule type" value="Genomic_DNA"/>
</dbReference>
<dbReference type="GO" id="GO:0005254">
    <property type="term" value="F:chloride channel activity"/>
    <property type="evidence" value="ECO:0007669"/>
    <property type="project" value="UniProtKB-KW"/>
</dbReference>
<dbReference type="CDD" id="cd00400">
    <property type="entry name" value="Voltage_gated_ClC"/>
    <property type="match status" value="1"/>
</dbReference>
<evidence type="ECO:0000256" key="8">
    <source>
        <dbReference type="ARBA" id="ARBA00023214"/>
    </source>
</evidence>
<keyword evidence="4 10" id="KW-1133">Transmembrane helix</keyword>
<keyword evidence="7" id="KW-0869">Chloride channel</keyword>
<dbReference type="InterPro" id="IPR046342">
    <property type="entry name" value="CBS_dom_sf"/>
</dbReference>
<gene>
    <name evidence="11" type="ORF">LP43_0404</name>
</gene>
<name>A0A0A0BJC4_9GAMM</name>
<evidence type="ECO:0000313" key="12">
    <source>
        <dbReference type="Proteomes" id="UP000029999"/>
    </source>
</evidence>
<reference evidence="11 12" key="1">
    <citation type="submission" date="2014-09" db="EMBL/GenBank/DDBJ databases">
        <authorList>
            <person name="Grob C."/>
            <person name="Taubert M."/>
            <person name="Howat A.M."/>
            <person name="Burns O.J."/>
            <person name="Dixon J.L."/>
            <person name="Chen Y."/>
            <person name="Murrell J.C."/>
        </authorList>
    </citation>
    <scope>NUCLEOTIDE SEQUENCE [LARGE SCALE GENOMIC DNA]</scope>
    <source>
        <strain evidence="11">L4</strain>
    </source>
</reference>
<dbReference type="AlphaFoldDB" id="A0A0A0BJC4"/>
<evidence type="ECO:0000256" key="1">
    <source>
        <dbReference type="ARBA" id="ARBA00004141"/>
    </source>
</evidence>
<comment type="subcellular location">
    <subcellularLocation>
        <location evidence="1">Membrane</location>
        <topology evidence="1">Multi-pass membrane protein</topology>
    </subcellularLocation>
</comment>
<keyword evidence="5" id="KW-0406">Ion transport</keyword>
<evidence type="ECO:0000256" key="2">
    <source>
        <dbReference type="ARBA" id="ARBA00022448"/>
    </source>
</evidence>
<evidence type="ECO:0000256" key="4">
    <source>
        <dbReference type="ARBA" id="ARBA00022989"/>
    </source>
</evidence>
<evidence type="ECO:0000256" key="5">
    <source>
        <dbReference type="ARBA" id="ARBA00023065"/>
    </source>
</evidence>
<evidence type="ECO:0000256" key="6">
    <source>
        <dbReference type="ARBA" id="ARBA00023136"/>
    </source>
</evidence>
<proteinExistence type="predicted"/>
<evidence type="ECO:0000256" key="3">
    <source>
        <dbReference type="ARBA" id="ARBA00022692"/>
    </source>
</evidence>
<dbReference type="PANTHER" id="PTHR43427">
    <property type="entry name" value="CHLORIDE CHANNEL PROTEIN CLC-E"/>
    <property type="match status" value="1"/>
</dbReference>
<keyword evidence="3 10" id="KW-0812">Transmembrane</keyword>
<dbReference type="STRING" id="392484.LP43_0404"/>
<feature type="transmembrane region" description="Helical" evidence="10">
    <location>
        <begin position="264"/>
        <end position="282"/>
    </location>
</feature>
<evidence type="ECO:0000256" key="9">
    <source>
        <dbReference type="ARBA" id="ARBA00023303"/>
    </source>
</evidence>
<dbReference type="SUPFAM" id="SSF81340">
    <property type="entry name" value="Clc chloride channel"/>
    <property type="match status" value="1"/>
</dbReference>